<sequence>MGNLDDEAIVALRVVEENQVVDQEPKSKKTKILEQILNPNPWSPWSKIFLISCVIGVAIDPFFLYIPILDEDKKCVKMDEKMKTFALFVRTATDMAYVLHFTVRIGSAFAMAKDSSIFDVLPWSYLLIDILAILPIPQARPSLVYGALYYLYSIFRETNCWNDACKSEAGCVSSAIFDCDKYITTPSRNLTLLKEKCPVDPPNAEVYDFGIFANAIGAHIFGAGDFLKKLIHCFWWGLRNMSSLGQNLETSGFTWENCFSIFISLTGLLIVLYLIGNLQTYMQLQTTQAEETRKKMNDKEQEIRSYLSNYKLPKHKMKIVMQLLHSTIEEEDEDRYSKLKHLLSLLEESKESHDRQQTTESFAEWMTNVLDEKKLEQRTLERSAELWISRNKICGNNLRKTIMGYVRLRMRHGKDVDIGNLLPVLPLSHRMSLKKHLCWDTLNKVPMLENLDTKVYETICNYVRPKIYQENSYIIRKGEPIGFMLFFTQGVVWSFEETNHPERLERGDYYGEQLLEWRLKSTSYSAFPMSSRNVMSQTKVEALALTATDLDHVLSKCWSKFSHSTPSVLEGLTPFAIRSMRELRRRHNFELQNEA</sequence>
<evidence type="ECO:0000313" key="7">
    <source>
        <dbReference type="Proteomes" id="UP000030645"/>
    </source>
</evidence>
<dbReference type="PANTHER" id="PTHR45651">
    <property type="entry name" value="CYCLIC NUCLEOTIDE-GATED ION CHANNEL 15-RELATED-RELATED"/>
    <property type="match status" value="1"/>
</dbReference>
<evidence type="ECO:0000313" key="6">
    <source>
        <dbReference type="EMBL" id="EXB40710.1"/>
    </source>
</evidence>
<keyword evidence="2" id="KW-0407">Ion channel</keyword>
<evidence type="ECO:0000256" key="3">
    <source>
        <dbReference type="SAM" id="Coils"/>
    </source>
</evidence>
<dbReference type="PANTHER" id="PTHR45651:SF68">
    <property type="entry name" value="ION TRANSPORT DOMAIN-CONTAINING PROTEIN"/>
    <property type="match status" value="1"/>
</dbReference>
<feature type="coiled-coil region" evidence="3">
    <location>
        <begin position="282"/>
        <end position="309"/>
    </location>
</feature>
<feature type="transmembrane region" description="Helical" evidence="4">
    <location>
        <begin position="48"/>
        <end position="66"/>
    </location>
</feature>
<reference evidence="7" key="1">
    <citation type="submission" date="2013-01" db="EMBL/GenBank/DDBJ databases">
        <title>Draft Genome Sequence of a Mulberry Tree, Morus notabilis C.K. Schneid.</title>
        <authorList>
            <person name="He N."/>
            <person name="Zhao S."/>
        </authorList>
    </citation>
    <scope>NUCLEOTIDE SEQUENCE</scope>
</reference>
<dbReference type="AlphaFoldDB" id="W9QLN5"/>
<keyword evidence="7" id="KW-1185">Reference proteome</keyword>
<dbReference type="InterPro" id="IPR018490">
    <property type="entry name" value="cNMP-bd_dom_sf"/>
</dbReference>
<accession>W9QLN5</accession>
<dbReference type="PROSITE" id="PS50042">
    <property type="entry name" value="CNMP_BINDING_3"/>
    <property type="match status" value="1"/>
</dbReference>
<name>W9QLN5_9ROSA</name>
<keyword evidence="1" id="KW-0813">Transport</keyword>
<organism evidence="6 7">
    <name type="scientific">Morus notabilis</name>
    <dbReference type="NCBI Taxonomy" id="981085"/>
    <lineage>
        <taxon>Eukaryota</taxon>
        <taxon>Viridiplantae</taxon>
        <taxon>Streptophyta</taxon>
        <taxon>Embryophyta</taxon>
        <taxon>Tracheophyta</taxon>
        <taxon>Spermatophyta</taxon>
        <taxon>Magnoliopsida</taxon>
        <taxon>eudicotyledons</taxon>
        <taxon>Gunneridae</taxon>
        <taxon>Pentapetalae</taxon>
        <taxon>rosids</taxon>
        <taxon>fabids</taxon>
        <taxon>Rosales</taxon>
        <taxon>Moraceae</taxon>
        <taxon>Moreae</taxon>
        <taxon>Morus</taxon>
    </lineage>
</organism>
<protein>
    <recommendedName>
        <fullName evidence="5">Cyclic nucleotide-binding domain-containing protein</fullName>
    </recommendedName>
</protein>
<dbReference type="SUPFAM" id="SSF81324">
    <property type="entry name" value="Voltage-gated potassium channels"/>
    <property type="match status" value="1"/>
</dbReference>
<dbReference type="SUPFAM" id="SSF51206">
    <property type="entry name" value="cAMP-binding domain-like"/>
    <property type="match status" value="1"/>
</dbReference>
<evidence type="ECO:0000256" key="4">
    <source>
        <dbReference type="SAM" id="Phobius"/>
    </source>
</evidence>
<proteinExistence type="predicted"/>
<dbReference type="Gene3D" id="2.60.120.10">
    <property type="entry name" value="Jelly Rolls"/>
    <property type="match status" value="1"/>
</dbReference>
<keyword evidence="4" id="KW-0472">Membrane</keyword>
<feature type="transmembrane region" description="Helical" evidence="4">
    <location>
        <begin position="258"/>
        <end position="276"/>
    </location>
</feature>
<dbReference type="CDD" id="cd00038">
    <property type="entry name" value="CAP_ED"/>
    <property type="match status" value="1"/>
</dbReference>
<evidence type="ECO:0000259" key="5">
    <source>
        <dbReference type="PROSITE" id="PS50042"/>
    </source>
</evidence>
<keyword evidence="4" id="KW-1133">Transmembrane helix</keyword>
<dbReference type="GO" id="GO:0034220">
    <property type="term" value="P:monoatomic ion transmembrane transport"/>
    <property type="evidence" value="ECO:0007669"/>
    <property type="project" value="UniProtKB-KW"/>
</dbReference>
<dbReference type="EMBL" id="KE343776">
    <property type="protein sequence ID" value="EXB40710.1"/>
    <property type="molecule type" value="Genomic_DNA"/>
</dbReference>
<dbReference type="eggNOG" id="KOG0498">
    <property type="taxonomic scope" value="Eukaryota"/>
</dbReference>
<evidence type="ECO:0000256" key="2">
    <source>
        <dbReference type="ARBA" id="ARBA00023303"/>
    </source>
</evidence>
<keyword evidence="4" id="KW-0812">Transmembrane</keyword>
<keyword evidence="3" id="KW-0175">Coiled coil</keyword>
<dbReference type="Proteomes" id="UP000030645">
    <property type="component" value="Unassembled WGS sequence"/>
</dbReference>
<dbReference type="InterPro" id="IPR000595">
    <property type="entry name" value="cNMP-bd_dom"/>
</dbReference>
<feature type="domain" description="Cyclic nucleotide-binding" evidence="5">
    <location>
        <begin position="447"/>
        <end position="515"/>
    </location>
</feature>
<keyword evidence="1" id="KW-1071">Ligand-gated ion channel</keyword>
<dbReference type="InterPro" id="IPR014710">
    <property type="entry name" value="RmlC-like_jellyroll"/>
</dbReference>
<evidence type="ECO:0000256" key="1">
    <source>
        <dbReference type="ARBA" id="ARBA00023286"/>
    </source>
</evidence>
<keyword evidence="1" id="KW-0406">Ion transport</keyword>
<gene>
    <name evidence="6" type="ORF">L484_007293</name>
</gene>
<dbReference type="GO" id="GO:0016020">
    <property type="term" value="C:membrane"/>
    <property type="evidence" value="ECO:0007669"/>
    <property type="project" value="UniProtKB-SubCell"/>
</dbReference>